<protein>
    <submittedName>
        <fullName evidence="1">Uncharacterized protein</fullName>
    </submittedName>
</protein>
<name>A0AAU7BMQ4_9PSED</name>
<organism evidence="1">
    <name type="scientific">Pseudomonas sp. 13.2</name>
    <dbReference type="NCBI Taxonomy" id="3144665"/>
    <lineage>
        <taxon>Bacteria</taxon>
        <taxon>Pseudomonadati</taxon>
        <taxon>Pseudomonadota</taxon>
        <taxon>Gammaproteobacteria</taxon>
        <taxon>Pseudomonadales</taxon>
        <taxon>Pseudomonadaceae</taxon>
        <taxon>Pseudomonas</taxon>
    </lineage>
</organism>
<reference evidence="1" key="1">
    <citation type="journal article" date="2019" name="Microbiol. Resour. Announc.">
        <title>Draft Genome Sequences of Five Environmental Bacterial Isolates That Degrade Polyethylene Terephthalate Plastic.</title>
        <authorList>
            <person name="Leon-Zayas R."/>
            <person name="Roberts C."/>
            <person name="Vague M."/>
            <person name="Mellies J.L."/>
        </authorList>
    </citation>
    <scope>NUCLEOTIDE SEQUENCE</scope>
    <source>
        <strain evidence="1">13.2</strain>
    </source>
</reference>
<accession>A0AAU7BMQ4</accession>
<dbReference type="AlphaFoldDB" id="A0AAU7BMQ4"/>
<dbReference type="EMBL" id="CP157179">
    <property type="protein sequence ID" value="XBG33905.1"/>
    <property type="molecule type" value="Genomic_DNA"/>
</dbReference>
<gene>
    <name evidence="1" type="ORF">ABH853_12185</name>
</gene>
<evidence type="ECO:0000313" key="1">
    <source>
        <dbReference type="EMBL" id="XBG33905.1"/>
    </source>
</evidence>
<reference evidence="1" key="2">
    <citation type="submission" date="2024-05" db="EMBL/GenBank/DDBJ databases">
        <authorList>
            <person name="Mellies J."/>
            <person name="Newton I."/>
        </authorList>
    </citation>
    <scope>NUCLEOTIDE SEQUENCE</scope>
    <source>
        <strain evidence="1">13.2</strain>
    </source>
</reference>
<proteinExistence type="predicted"/>
<sequence>MSNVQVTHAVFVGIGKGARQQQGGHDEGVLEHGESPFPFWFRQTA</sequence>